<protein>
    <submittedName>
        <fullName evidence="5">Voltage-gated potassium channel</fullName>
    </submittedName>
</protein>
<dbReference type="Gene3D" id="3.30.70.1450">
    <property type="entry name" value="Regulator of K+ conductance, C-terminal domain"/>
    <property type="match status" value="1"/>
</dbReference>
<reference evidence="5 6" key="1">
    <citation type="submission" date="2019-03" db="EMBL/GenBank/DDBJ databases">
        <title>Genomic Encyclopedia of Type Strains, Phase III (KMG-III): the genomes of soil and plant-associated and newly described type strains.</title>
        <authorList>
            <person name="Whitman W."/>
        </authorList>
    </citation>
    <scope>NUCLEOTIDE SEQUENCE [LARGE SCALE GENOMIC DNA]</scope>
    <source>
        <strain evidence="5 6">CECT 8283</strain>
    </source>
</reference>
<proteinExistence type="predicted"/>
<dbReference type="SUPFAM" id="SSF81324">
    <property type="entry name" value="Voltage-gated potassium channels"/>
    <property type="match status" value="1"/>
</dbReference>
<keyword evidence="5" id="KW-0406">Ion transport</keyword>
<dbReference type="Gene3D" id="1.10.287.70">
    <property type="match status" value="1"/>
</dbReference>
<dbReference type="SUPFAM" id="SSF116726">
    <property type="entry name" value="TrkA C-terminal domain-like"/>
    <property type="match status" value="1"/>
</dbReference>
<keyword evidence="2" id="KW-0812">Transmembrane</keyword>
<sequence length="335" mass="36964">MIINTVLQSRLYRAITYSILIVSIGVLGYLLLFGYSLIDALYMTVITISTIGFGEVHPFGTGEKLFTIGLILSSLFVFGYAVSSFSEYLISGQFFRQLKVKKVQKKIEQLQGHTIVCGYGRNGKQALAKLKSYKKEFVVVENDTKIIKLLDELEMLNIEGDATIDETLLKAGILKAENLITALPSDADNLFVVLTAKQLNNNCKIISRASKETSYSKLKIAGADNVIMPDKLGGAHMASLVVTPDVIEFVDRLTIEGDTTANLEEVAINDLPGKYIDKTILDLDLRKKTGCTVIGYRTPDKEYIINPEASVKLEAGGNLIVLGRPEQINTLRKLF</sequence>
<evidence type="ECO:0000259" key="4">
    <source>
        <dbReference type="PROSITE" id="PS51202"/>
    </source>
</evidence>
<evidence type="ECO:0000313" key="5">
    <source>
        <dbReference type="EMBL" id="TDQ23950.1"/>
    </source>
</evidence>
<dbReference type="RefSeq" id="WP_133537215.1">
    <property type="nucleotide sequence ID" value="NZ_SNYH01000005.1"/>
</dbReference>
<name>A0A4R6TE50_9FLAO</name>
<feature type="domain" description="RCK N-terminal" evidence="3">
    <location>
        <begin position="111"/>
        <end position="228"/>
    </location>
</feature>
<dbReference type="Pfam" id="PF02080">
    <property type="entry name" value="TrkA_C"/>
    <property type="match status" value="1"/>
</dbReference>
<dbReference type="GO" id="GO:0006813">
    <property type="term" value="P:potassium ion transport"/>
    <property type="evidence" value="ECO:0007669"/>
    <property type="project" value="InterPro"/>
</dbReference>
<evidence type="ECO:0000313" key="6">
    <source>
        <dbReference type="Proteomes" id="UP000295390"/>
    </source>
</evidence>
<comment type="subcellular location">
    <subcellularLocation>
        <location evidence="1">Cell membrane</location>
        <topology evidence="1">Multi-pass membrane protein</topology>
    </subcellularLocation>
</comment>
<dbReference type="InterPro" id="IPR036721">
    <property type="entry name" value="RCK_C_sf"/>
</dbReference>
<dbReference type="PANTHER" id="PTHR43833:SF9">
    <property type="entry name" value="POTASSIUM CHANNEL PROTEIN YUGO-RELATED"/>
    <property type="match status" value="1"/>
</dbReference>
<keyword evidence="6" id="KW-1185">Reference proteome</keyword>
<comment type="caution">
    <text evidence="5">The sequence shown here is derived from an EMBL/GenBank/DDBJ whole genome shotgun (WGS) entry which is preliminary data.</text>
</comment>
<keyword evidence="5" id="KW-0813">Transport</keyword>
<gene>
    <name evidence="5" type="ORF">DFQ07_2489</name>
</gene>
<dbReference type="InterPro" id="IPR006037">
    <property type="entry name" value="RCK_C"/>
</dbReference>
<dbReference type="InterPro" id="IPR036291">
    <property type="entry name" value="NAD(P)-bd_dom_sf"/>
</dbReference>
<keyword evidence="5" id="KW-0407">Ion channel</keyword>
<evidence type="ECO:0000256" key="1">
    <source>
        <dbReference type="ARBA" id="ARBA00004651"/>
    </source>
</evidence>
<accession>A0A4R6TE50</accession>
<dbReference type="Gene3D" id="3.40.50.720">
    <property type="entry name" value="NAD(P)-binding Rossmann-like Domain"/>
    <property type="match status" value="1"/>
</dbReference>
<dbReference type="InterPro" id="IPR003148">
    <property type="entry name" value="RCK_N"/>
</dbReference>
<dbReference type="PROSITE" id="PS51201">
    <property type="entry name" value="RCK_N"/>
    <property type="match status" value="1"/>
</dbReference>
<dbReference type="InterPro" id="IPR013099">
    <property type="entry name" value="K_chnl_dom"/>
</dbReference>
<evidence type="ECO:0000256" key="2">
    <source>
        <dbReference type="SAM" id="Phobius"/>
    </source>
</evidence>
<feature type="domain" description="RCK C-terminal" evidence="4">
    <location>
        <begin position="250"/>
        <end position="335"/>
    </location>
</feature>
<keyword evidence="2" id="KW-0472">Membrane</keyword>
<dbReference type="EMBL" id="SNYH01000005">
    <property type="protein sequence ID" value="TDQ23950.1"/>
    <property type="molecule type" value="Genomic_DNA"/>
</dbReference>
<dbReference type="Pfam" id="PF02254">
    <property type="entry name" value="TrkA_N"/>
    <property type="match status" value="1"/>
</dbReference>
<feature type="transmembrane region" description="Helical" evidence="2">
    <location>
        <begin position="40"/>
        <end position="59"/>
    </location>
</feature>
<dbReference type="AlphaFoldDB" id="A0A4R6TE50"/>
<evidence type="ECO:0000259" key="3">
    <source>
        <dbReference type="PROSITE" id="PS51201"/>
    </source>
</evidence>
<organism evidence="5 6">
    <name type="scientific">Tenacibaculum caenipelagi</name>
    <dbReference type="NCBI Taxonomy" id="1325435"/>
    <lineage>
        <taxon>Bacteria</taxon>
        <taxon>Pseudomonadati</taxon>
        <taxon>Bacteroidota</taxon>
        <taxon>Flavobacteriia</taxon>
        <taxon>Flavobacteriales</taxon>
        <taxon>Flavobacteriaceae</taxon>
        <taxon>Tenacibaculum</taxon>
    </lineage>
</organism>
<dbReference type="PANTHER" id="PTHR43833">
    <property type="entry name" value="POTASSIUM CHANNEL PROTEIN 2-RELATED-RELATED"/>
    <property type="match status" value="1"/>
</dbReference>
<keyword evidence="2" id="KW-1133">Transmembrane helix</keyword>
<feature type="transmembrane region" description="Helical" evidence="2">
    <location>
        <begin position="65"/>
        <end position="90"/>
    </location>
</feature>
<feature type="transmembrane region" description="Helical" evidence="2">
    <location>
        <begin position="14"/>
        <end position="33"/>
    </location>
</feature>
<dbReference type="OrthoDB" id="9781411at2"/>
<dbReference type="Pfam" id="PF07885">
    <property type="entry name" value="Ion_trans_2"/>
    <property type="match status" value="1"/>
</dbReference>
<dbReference type="GO" id="GO:0005886">
    <property type="term" value="C:plasma membrane"/>
    <property type="evidence" value="ECO:0007669"/>
    <property type="project" value="UniProtKB-SubCell"/>
</dbReference>
<dbReference type="InterPro" id="IPR050721">
    <property type="entry name" value="Trk_Ktr_HKT_K-transport"/>
</dbReference>
<dbReference type="GO" id="GO:0008324">
    <property type="term" value="F:monoatomic cation transmembrane transporter activity"/>
    <property type="evidence" value="ECO:0007669"/>
    <property type="project" value="InterPro"/>
</dbReference>
<dbReference type="Proteomes" id="UP000295390">
    <property type="component" value="Unassembled WGS sequence"/>
</dbReference>
<dbReference type="PROSITE" id="PS51202">
    <property type="entry name" value="RCK_C"/>
    <property type="match status" value="1"/>
</dbReference>
<dbReference type="SUPFAM" id="SSF51735">
    <property type="entry name" value="NAD(P)-binding Rossmann-fold domains"/>
    <property type="match status" value="1"/>
</dbReference>